<proteinExistence type="predicted"/>
<organism evidence="1 2">
    <name type="scientific">Cyprinus carpio carpio</name>
    <dbReference type="NCBI Taxonomy" id="630221"/>
    <lineage>
        <taxon>Eukaryota</taxon>
        <taxon>Metazoa</taxon>
        <taxon>Chordata</taxon>
        <taxon>Craniata</taxon>
        <taxon>Vertebrata</taxon>
        <taxon>Euteleostomi</taxon>
        <taxon>Actinopterygii</taxon>
        <taxon>Neopterygii</taxon>
        <taxon>Teleostei</taxon>
        <taxon>Ostariophysi</taxon>
        <taxon>Cypriniformes</taxon>
        <taxon>Cyprinidae</taxon>
        <taxon>Cyprininae</taxon>
        <taxon>Cyprinus</taxon>
    </lineage>
</organism>
<evidence type="ECO:0000313" key="2">
    <source>
        <dbReference type="Proteomes" id="UP001108240"/>
    </source>
</evidence>
<dbReference type="AlphaFoldDB" id="A0A9J7Z1E5"/>
<reference evidence="1" key="1">
    <citation type="submission" date="2025-08" db="UniProtKB">
        <authorList>
            <consortium name="Ensembl"/>
        </authorList>
    </citation>
    <scope>IDENTIFICATION</scope>
</reference>
<accession>A0A9J7Z1E5</accession>
<protein>
    <submittedName>
        <fullName evidence="1">Uncharacterized protein</fullName>
    </submittedName>
</protein>
<evidence type="ECO:0000313" key="1">
    <source>
        <dbReference type="Ensembl" id="ENSCCRP00000126152.1"/>
    </source>
</evidence>
<dbReference type="InterPro" id="IPR036691">
    <property type="entry name" value="Endo/exonu/phosph_ase_sf"/>
</dbReference>
<name>A0A9J7Z1E5_CYPCA</name>
<dbReference type="OMA" id="PNIDDEQ"/>
<sequence length="145" mass="16703">MEGKWVGQIFHSNFSFKSRGTAILIKKNVQFTATKVISDSNGRYVIVAGKLYNTLILLVNIYAPNIDDEQFISSVLNILPNLDTHQLIMGGDFNFVLDPFLDRSSINSFKYLGITITKCFSMLYKENILKLYEYTQQIFKKWSKL</sequence>
<dbReference type="Ensembl" id="ENSCCRT00000152718.1">
    <property type="protein sequence ID" value="ENSCCRP00000126152.1"/>
    <property type="gene ID" value="ENSCCRG00000076265.1"/>
</dbReference>
<dbReference type="Gene3D" id="3.60.10.10">
    <property type="entry name" value="Endonuclease/exonuclease/phosphatase"/>
    <property type="match status" value="1"/>
</dbReference>
<dbReference type="GeneTree" id="ENSGT01140000283012"/>
<dbReference type="SUPFAM" id="SSF56219">
    <property type="entry name" value="DNase I-like"/>
    <property type="match status" value="1"/>
</dbReference>
<dbReference type="Proteomes" id="UP001108240">
    <property type="component" value="Unplaced"/>
</dbReference>
<reference evidence="1" key="2">
    <citation type="submission" date="2025-09" db="UniProtKB">
        <authorList>
            <consortium name="Ensembl"/>
        </authorList>
    </citation>
    <scope>IDENTIFICATION</scope>
</reference>
<keyword evidence="2" id="KW-1185">Reference proteome</keyword>